<sequence>MFKNIFGIKIIDVGKKLNEMKDCGEREKVDRKKLDILLFLCKVIVAKSKDDGNIDRFLQKIVDDVHACETFPWGRFTFDGCMEGIKVIMNNMKGKAKDISSIVEYDVVDEKIGFIDLVVDSWRTRLIKEKKKIWWKDMFDHDVRSRSDQQMEEQHISENVPHMLREHNQRLLTIERRQDGENVPPFQEKVNVDVNVEKDVGENVPPFEENDVGDNVPPYEENVNVEKDVGENVPPFEENVNVDDMTEGVETEGVETKGVETEDVGKCSGNMH</sequence>
<dbReference type="AlphaFoldDB" id="Q9LKU1"/>
<evidence type="ECO:0000259" key="2">
    <source>
        <dbReference type="Pfam" id="PF03384"/>
    </source>
</evidence>
<name>Q9LKU1_ARATH</name>
<reference key="1">
    <citation type="journal article" date="2000" name="Nature">
        <title>Sequence and analysis of chromosome 5 of the plant Arabidopsis thaliana.</title>
        <authorList>
            <consortium name="Kazusa DNA Research Institute"/>
            <consortium name="Cold Spring Harbor and Washington University in St Louis Sequencing Consortium"/>
            <consortium name="European Union Arabidopsis Genome Sequencing Consortium"/>
            <person name="Tabata S."/>
            <person name="Kaneko T."/>
            <person name="Nakamura Y."/>
            <person name="Kotani H."/>
            <person name="Kato T."/>
            <person name="Asamizu E."/>
            <person name="Miyajima N."/>
            <person name="Sasamoto S."/>
            <person name="Kimura T."/>
            <person name="Hosouchi T."/>
            <person name="Kawashima K."/>
            <person name="Kohara M."/>
            <person name="Matsumoto M."/>
            <person name="Matsuno A."/>
            <person name="Muraki A."/>
            <person name="Nakayama S."/>
            <person name="Nakazaki N."/>
            <person name="Naruo K."/>
            <person name="Okumura S."/>
            <person name="Shinpo S."/>
            <person name="Takeuchi C."/>
            <person name="Wada T."/>
            <person name="Watanabe A."/>
            <person name="Yamada M."/>
            <person name="Yasuda M."/>
            <person name="Sato S."/>
            <person name="de la Bastide M."/>
            <person name="Huang E."/>
            <person name="Spiegel L."/>
            <person name="Gnoj L."/>
            <person name="O'Shaughnessy A."/>
            <person name="Preston R."/>
            <person name="Habermann K."/>
            <person name="Murray J."/>
            <person name="Johnson D."/>
            <person name="Rohlfing T."/>
            <person name="Nelson J."/>
            <person name="Stoneking T."/>
            <person name="Pepin K."/>
            <person name="Spieth J."/>
            <person name="Sekhon M."/>
            <person name="Armstrong J."/>
            <person name="Becker M."/>
            <person name="Belter E."/>
            <person name="Cordum H."/>
            <person name="Cordes M."/>
            <person name="Courtney L."/>
            <person name="Courtney W."/>
            <person name="Dante M."/>
            <person name="Du H."/>
            <person name="Edwards J."/>
            <person name="Fryman J."/>
            <person name="Haakensen B."/>
            <person name="Lamar E."/>
            <person name="Latreille P."/>
            <person name="Leonard S."/>
            <person name="Meyer R."/>
            <person name="Mulvaney E."/>
            <person name="Ozersky P."/>
            <person name="Riley A."/>
            <person name="Strowmatt C."/>
            <person name="Wagner-McPherson C."/>
            <person name="Wollam A."/>
            <person name="Yoakum M."/>
            <person name="Bell M."/>
            <person name="Dedhia N."/>
            <person name="Parnell L."/>
            <person name="Shah R."/>
            <person name="Rodriguez M."/>
            <person name="See L.H."/>
            <person name="Vil D."/>
            <person name="Baker J."/>
            <person name="Kirchoff K."/>
            <person name="Toth K."/>
            <person name="King L."/>
            <person name="Bahret A."/>
            <person name="Miller B."/>
            <person name="Marra M."/>
            <person name="Martienssen R."/>
            <person name="McCombie W.R."/>
            <person name="Wilson R.K."/>
            <person name="Murphy G."/>
            <person name="Bancroft I."/>
            <person name="Volckaert G."/>
            <person name="Wambutt R."/>
            <person name="Dusterhoft A."/>
            <person name="Stiekema W."/>
            <person name="Pohl T."/>
            <person name="Entian K.D."/>
            <person name="Terryn N."/>
            <person name="Hartley N."/>
            <person name="Bent E."/>
            <person name="Johnson S."/>
            <person name="Langham S.A."/>
            <person name="McCullagh B."/>
            <person name="Robben J."/>
            <person name="Grymonprez B."/>
            <person name="Zimmermann W."/>
            <person name="Ramsperger U."/>
            <person name="Wedler H."/>
            <person name="Balke K."/>
            <person name="Wedler E."/>
            <person name="Peters S."/>
            <person name="van Staveren M."/>
            <person name="Dirkse W."/>
            <person name="Mooijman P."/>
            <person name="Lankhorst R.K."/>
            <person name="Weitzenegger T."/>
            <person name="Bothe G."/>
            <person name="Rose M."/>
            <person name="Hauf J."/>
            <person name="Berneiser S."/>
            <person name="Hempel S."/>
            <person name="Feldpausch M."/>
            <person name="Lamberth S."/>
            <person name="Villarroel R."/>
            <person name="Gielen J."/>
            <person name="Ardiles W."/>
            <person name="Bents O."/>
            <person name="Lemcke K."/>
            <person name="Kolesov G."/>
            <person name="Mayer K."/>
            <person name="Rudd S."/>
            <person name="Schoof H."/>
            <person name="Schueller C."/>
            <person name="Zaccaria P."/>
            <person name="Mewes H.W."/>
            <person name="Bevan M."/>
            <person name="Fransz P."/>
        </authorList>
    </citation>
    <scope>NUCLEOTIDE SEQUENCE [LARGE SCALE GENOMIC DNA]</scope>
    <source>
        <strain>cv. Columbia</strain>
    </source>
</reference>
<evidence type="ECO:0000256" key="1">
    <source>
        <dbReference type="SAM" id="MobiDB-lite"/>
    </source>
</evidence>
<proteinExistence type="predicted"/>
<protein>
    <submittedName>
        <fullName evidence="3">Uncharacterized protein T32B20.h</fullName>
    </submittedName>
</protein>
<organism evidence="3">
    <name type="scientific">Arabidopsis thaliana</name>
    <name type="common">Mouse-ear cress</name>
    <dbReference type="NCBI Taxonomy" id="3702"/>
    <lineage>
        <taxon>Eukaryota</taxon>
        <taxon>Viridiplantae</taxon>
        <taxon>Streptophyta</taxon>
        <taxon>Embryophyta</taxon>
        <taxon>Tracheophyta</taxon>
        <taxon>Spermatophyta</taxon>
        <taxon>Magnoliopsida</taxon>
        <taxon>eudicotyledons</taxon>
        <taxon>Gunneridae</taxon>
        <taxon>Pentapetalae</taxon>
        <taxon>rosids</taxon>
        <taxon>malvids</taxon>
        <taxon>Brassicales</taxon>
        <taxon>Brassicaceae</taxon>
        <taxon>Camelineae</taxon>
        <taxon>Arabidopsis</taxon>
    </lineage>
</organism>
<feature type="region of interest" description="Disordered" evidence="1">
    <location>
        <begin position="250"/>
        <end position="272"/>
    </location>
</feature>
<reference evidence="3" key="2">
    <citation type="submission" date="2000-05" db="EMBL/GenBank/DDBJ databases">
        <title>The A. thaliana Genome Sequencing Project.</title>
        <authorList>
            <person name="WashU"/>
        </authorList>
    </citation>
    <scope>NUCLEOTIDE SEQUENCE</scope>
</reference>
<evidence type="ECO:0000313" key="3">
    <source>
        <dbReference type="EMBL" id="AAF67365.1"/>
    </source>
</evidence>
<dbReference type="InterPro" id="IPR005048">
    <property type="entry name" value="DUF287"/>
</dbReference>
<dbReference type="EMBL" id="AF262041">
    <property type="protein sequence ID" value="AAF67365.1"/>
    <property type="molecule type" value="Genomic_DNA"/>
</dbReference>
<accession>Q9LKU1</accession>
<reference evidence="3" key="3">
    <citation type="submission" date="2000-05" db="EMBL/GenBank/DDBJ databases">
        <authorList>
            <person name="Wilson R."/>
        </authorList>
    </citation>
    <scope>NUCLEOTIDE SEQUENCE</scope>
</reference>
<dbReference type="Pfam" id="PF03384">
    <property type="entry name" value="DUF287"/>
    <property type="match status" value="1"/>
</dbReference>
<feature type="domain" description="DUF287" evidence="2">
    <location>
        <begin position="100"/>
        <end position="139"/>
    </location>
</feature>
<gene>
    <name evidence="3" type="primary">T32B20.h</name>
</gene>
<feature type="compositionally biased region" description="Basic and acidic residues" evidence="1">
    <location>
        <begin position="254"/>
        <end position="265"/>
    </location>
</feature>